<evidence type="ECO:0000313" key="2">
    <source>
        <dbReference type="EMBL" id="MEK8052048.1"/>
    </source>
</evidence>
<comment type="caution">
    <text evidence="2">The sequence shown here is derived from an EMBL/GenBank/DDBJ whole genome shotgun (WGS) entry which is preliminary data.</text>
</comment>
<feature type="domain" description="NADP-dependent oxidoreductase" evidence="1">
    <location>
        <begin position="12"/>
        <end position="287"/>
    </location>
</feature>
<dbReference type="PANTHER" id="PTHR43364">
    <property type="entry name" value="NADH-SPECIFIC METHYLGLYOXAL REDUCTASE-RELATED"/>
    <property type="match status" value="1"/>
</dbReference>
<dbReference type="PANTHER" id="PTHR43364:SF1">
    <property type="entry name" value="OXIDOREDUCTASE YDHF"/>
    <property type="match status" value="1"/>
</dbReference>
<dbReference type="InterPro" id="IPR036812">
    <property type="entry name" value="NAD(P)_OxRdtase_dom_sf"/>
</dbReference>
<dbReference type="SUPFAM" id="SSF51430">
    <property type="entry name" value="NAD(P)-linked oxidoreductase"/>
    <property type="match status" value="1"/>
</dbReference>
<organism evidence="2 3">
    <name type="scientific">Pseudaquabacterium inlustre</name>
    <dbReference type="NCBI Taxonomy" id="2984192"/>
    <lineage>
        <taxon>Bacteria</taxon>
        <taxon>Pseudomonadati</taxon>
        <taxon>Pseudomonadota</taxon>
        <taxon>Betaproteobacteria</taxon>
        <taxon>Burkholderiales</taxon>
        <taxon>Sphaerotilaceae</taxon>
        <taxon>Pseudaquabacterium</taxon>
    </lineage>
</organism>
<reference evidence="2 3" key="1">
    <citation type="submission" date="2024-04" db="EMBL/GenBank/DDBJ databases">
        <title>Novel species of the genus Ideonella isolated from streams.</title>
        <authorList>
            <person name="Lu H."/>
        </authorList>
    </citation>
    <scope>NUCLEOTIDE SEQUENCE [LARGE SCALE GENOMIC DNA]</scope>
    <source>
        <strain evidence="2 3">DXS22W</strain>
    </source>
</reference>
<sequence>MARMHNPAGLSPIVAGAWRLAEWGWTPQQRLAWIEANLDIGVSSFDHADIYGGYAVESLFGEALALQPALRQRIQLVSKCGIKLVSPARPGHAVKHYDTSAAHVRTSVEQSLRNLRTDHLDLLLIHRPDCLLDPDELADTFEALRREGKVRYFGVSNFTPSQLAPLHRRIALATTQIECSPLHLDPLHDGTLDQCVDLGLRPMIWSPLAGGRVFTGQDERAQRVRGTVQAMAHELGIAPITLISAWLRRHPSQPLPILGSRRIDVAREAMAALNVTLDAQQWYRLWEAAAGREVP</sequence>
<evidence type="ECO:0000259" key="1">
    <source>
        <dbReference type="Pfam" id="PF00248"/>
    </source>
</evidence>
<dbReference type="InterPro" id="IPR050523">
    <property type="entry name" value="AKR_Detox_Biosynth"/>
</dbReference>
<proteinExistence type="predicted"/>
<evidence type="ECO:0000313" key="3">
    <source>
        <dbReference type="Proteomes" id="UP001365405"/>
    </source>
</evidence>
<dbReference type="EMBL" id="JBBUTH010000009">
    <property type="protein sequence ID" value="MEK8052048.1"/>
    <property type="molecule type" value="Genomic_DNA"/>
</dbReference>
<dbReference type="InterPro" id="IPR023210">
    <property type="entry name" value="NADP_OxRdtase_dom"/>
</dbReference>
<accession>A0ABU9CJM2</accession>
<dbReference type="Gene3D" id="3.20.20.100">
    <property type="entry name" value="NADP-dependent oxidoreductase domain"/>
    <property type="match status" value="1"/>
</dbReference>
<dbReference type="Proteomes" id="UP001365405">
    <property type="component" value="Unassembled WGS sequence"/>
</dbReference>
<keyword evidence="3" id="KW-1185">Reference proteome</keyword>
<dbReference type="CDD" id="cd19092">
    <property type="entry name" value="AKR_BsYcsN_EcYdhF-like"/>
    <property type="match status" value="1"/>
</dbReference>
<dbReference type="RefSeq" id="WP_341411766.1">
    <property type="nucleotide sequence ID" value="NZ_JBBUTH010000009.1"/>
</dbReference>
<name>A0ABU9CJM2_9BURK</name>
<gene>
    <name evidence="2" type="ORF">AACH10_17485</name>
</gene>
<dbReference type="Pfam" id="PF00248">
    <property type="entry name" value="Aldo_ket_red"/>
    <property type="match status" value="1"/>
</dbReference>
<protein>
    <submittedName>
        <fullName evidence="2">Aldo/keto reductase</fullName>
    </submittedName>
</protein>